<dbReference type="AlphaFoldDB" id="A0A941JSU3"/>
<comment type="caution">
    <text evidence="1">The sequence shown here is derived from an EMBL/GenBank/DDBJ whole genome shotgun (WGS) entry which is preliminary data.</text>
</comment>
<proteinExistence type="predicted"/>
<gene>
    <name evidence="1" type="ORF">DSM107014_14065</name>
</gene>
<protein>
    <submittedName>
        <fullName evidence="1">Uncharacterized protein</fullName>
    </submittedName>
</protein>
<name>A0A941JSU3_9CHRO</name>
<accession>A0A941JSU3</accession>
<dbReference type="Proteomes" id="UP000767446">
    <property type="component" value="Unassembled WGS sequence"/>
</dbReference>
<reference evidence="1" key="1">
    <citation type="submission" date="2021-02" db="EMBL/GenBank/DDBJ databases">
        <title>Metagenome analyses of Stigonema ocellatum DSM 106950, Chlorogloea purpurea SAG 13.99 and Gomphosphaeria aponina DSM 107014.</title>
        <authorList>
            <person name="Marter P."/>
            <person name="Huang S."/>
        </authorList>
    </citation>
    <scope>NUCLEOTIDE SEQUENCE</scope>
    <source>
        <strain evidence="1">JP213</strain>
    </source>
</reference>
<organism evidence="1 2">
    <name type="scientific">Gomphosphaeria aponina SAG 52.96 = DSM 107014</name>
    <dbReference type="NCBI Taxonomy" id="1521640"/>
    <lineage>
        <taxon>Bacteria</taxon>
        <taxon>Bacillati</taxon>
        <taxon>Cyanobacteriota</taxon>
        <taxon>Cyanophyceae</taxon>
        <taxon>Oscillatoriophycideae</taxon>
        <taxon>Chroococcales</taxon>
        <taxon>Gomphosphaeriaceae</taxon>
        <taxon>Gomphosphaeria</taxon>
    </lineage>
</organism>
<evidence type="ECO:0000313" key="1">
    <source>
        <dbReference type="EMBL" id="MBR8829001.1"/>
    </source>
</evidence>
<evidence type="ECO:0000313" key="2">
    <source>
        <dbReference type="Proteomes" id="UP000767446"/>
    </source>
</evidence>
<sequence length="119" mass="13845">MDDLSILIKTNITWLSFVELFAKLIGSKGMDKTNDMGSLHLWHLLDFDLIAIYEPNLDDDQGIPFSSYNFLLDFVLTDCRDLELNKQFCYTLAKLLMVKIKREISQDTILVKNLQRIID</sequence>
<dbReference type="EMBL" id="JADQBC010000100">
    <property type="protein sequence ID" value="MBR8829001.1"/>
    <property type="molecule type" value="Genomic_DNA"/>
</dbReference>